<feature type="transmembrane region" description="Helical" evidence="1">
    <location>
        <begin position="90"/>
        <end position="109"/>
    </location>
</feature>
<gene>
    <name evidence="3" type="ORF">SAMN02745130_00191</name>
</gene>
<dbReference type="PANTHER" id="PTHR38034">
    <property type="entry name" value="INNER MEMBRANE PROTEIN YPJD"/>
    <property type="match status" value="1"/>
</dbReference>
<dbReference type="STRING" id="92487.SAMN02745130_00191"/>
<dbReference type="InterPro" id="IPR002541">
    <property type="entry name" value="Cyt_c_assembly"/>
</dbReference>
<feature type="transmembrane region" description="Helical" evidence="1">
    <location>
        <begin position="173"/>
        <end position="196"/>
    </location>
</feature>
<dbReference type="AlphaFoldDB" id="A0A1T4VU93"/>
<dbReference type="EMBL" id="FUYB01000001">
    <property type="protein sequence ID" value="SKA68071.1"/>
    <property type="molecule type" value="Genomic_DNA"/>
</dbReference>
<dbReference type="Pfam" id="PF01578">
    <property type="entry name" value="Cytochrom_C_asm"/>
    <property type="match status" value="1"/>
</dbReference>
<evidence type="ECO:0000259" key="2">
    <source>
        <dbReference type="Pfam" id="PF01578"/>
    </source>
</evidence>
<feature type="transmembrane region" description="Helical" evidence="1">
    <location>
        <begin position="33"/>
        <end position="51"/>
    </location>
</feature>
<feature type="transmembrane region" description="Helical" evidence="1">
    <location>
        <begin position="121"/>
        <end position="147"/>
    </location>
</feature>
<dbReference type="RefSeq" id="WP_234975754.1">
    <property type="nucleotide sequence ID" value="NZ_FUYB01000001.1"/>
</dbReference>
<reference evidence="3 4" key="1">
    <citation type="submission" date="2017-02" db="EMBL/GenBank/DDBJ databases">
        <authorList>
            <person name="Peterson S.W."/>
        </authorList>
    </citation>
    <scope>NUCLEOTIDE SEQUENCE [LARGE SCALE GENOMIC DNA]</scope>
    <source>
        <strain evidence="3 4">ATCC 49788</strain>
    </source>
</reference>
<dbReference type="GO" id="GO:0017004">
    <property type="term" value="P:cytochrome complex assembly"/>
    <property type="evidence" value="ECO:0007669"/>
    <property type="project" value="InterPro"/>
</dbReference>
<evidence type="ECO:0000313" key="3">
    <source>
        <dbReference type="EMBL" id="SKA68071.1"/>
    </source>
</evidence>
<feature type="transmembrane region" description="Helical" evidence="1">
    <location>
        <begin position="63"/>
        <end position="83"/>
    </location>
</feature>
<accession>A0A1T4VU93</accession>
<organism evidence="3 4">
    <name type="scientific">Thiothrix eikelboomii</name>
    <dbReference type="NCBI Taxonomy" id="92487"/>
    <lineage>
        <taxon>Bacteria</taxon>
        <taxon>Pseudomonadati</taxon>
        <taxon>Pseudomonadota</taxon>
        <taxon>Gammaproteobacteria</taxon>
        <taxon>Thiotrichales</taxon>
        <taxon>Thiotrichaceae</taxon>
        <taxon>Thiothrix</taxon>
    </lineage>
</organism>
<keyword evidence="4" id="KW-1185">Reference proteome</keyword>
<keyword evidence="1" id="KW-0472">Membrane</keyword>
<evidence type="ECO:0000313" key="4">
    <source>
        <dbReference type="Proteomes" id="UP000190460"/>
    </source>
</evidence>
<feature type="transmembrane region" description="Helical" evidence="1">
    <location>
        <begin position="238"/>
        <end position="257"/>
    </location>
</feature>
<dbReference type="GO" id="GO:0005886">
    <property type="term" value="C:plasma membrane"/>
    <property type="evidence" value="ECO:0007669"/>
    <property type="project" value="TreeGrafter"/>
</dbReference>
<dbReference type="InterPro" id="IPR052372">
    <property type="entry name" value="YpjD/HemX"/>
</dbReference>
<evidence type="ECO:0000256" key="1">
    <source>
        <dbReference type="SAM" id="Phobius"/>
    </source>
</evidence>
<keyword evidence="1" id="KW-1133">Transmembrane helix</keyword>
<keyword evidence="1" id="KW-0812">Transmembrane</keyword>
<proteinExistence type="predicted"/>
<sequence>MMNVVVMAAWMSTWLIIALRLRKPPQPRPPSWLLNSLWLLALIIQGASLILTWTNSQSGFVDFFAALSVVLWLTCFLLFLAQLNRPLESLGLLIIPFIPPTLLGSYFFPTQSTSLSLDNGLGLHIFISLLAYSLLTLAALHALLLGLQIRQLHDHKPNILVRTLPPLQDMESLLFKVIALGWLLLSLSLISGFIYLDDLFAQHVAHKTLLSILAWCVFAILLYGHWQYGWRGKKAIRWTLVGFLLLMIAFFGSKFVLEYLKQP</sequence>
<feature type="domain" description="Cytochrome c assembly protein" evidence="2">
    <location>
        <begin position="33"/>
        <end position="259"/>
    </location>
</feature>
<name>A0A1T4VU93_9GAMM</name>
<dbReference type="PANTHER" id="PTHR38034:SF1">
    <property type="entry name" value="INNER MEMBRANE PROTEIN YPJD"/>
    <property type="match status" value="1"/>
</dbReference>
<feature type="transmembrane region" description="Helical" evidence="1">
    <location>
        <begin position="6"/>
        <end position="21"/>
    </location>
</feature>
<protein>
    <submittedName>
        <fullName evidence="3">ABC-type uncharacterized transport system, permease component</fullName>
    </submittedName>
</protein>
<dbReference type="Proteomes" id="UP000190460">
    <property type="component" value="Unassembled WGS sequence"/>
</dbReference>
<feature type="transmembrane region" description="Helical" evidence="1">
    <location>
        <begin position="208"/>
        <end position="226"/>
    </location>
</feature>
<dbReference type="GO" id="GO:0020037">
    <property type="term" value="F:heme binding"/>
    <property type="evidence" value="ECO:0007669"/>
    <property type="project" value="InterPro"/>
</dbReference>